<dbReference type="Pfam" id="PF04463">
    <property type="entry name" value="2-thiour_desulf"/>
    <property type="match status" value="1"/>
</dbReference>
<dbReference type="EMBL" id="DQWE01000417">
    <property type="protein sequence ID" value="HDI83915.1"/>
    <property type="molecule type" value="Genomic_DNA"/>
</dbReference>
<comment type="caution">
    <text evidence="1">The sequence shown here is derived from an EMBL/GenBank/DDBJ whole genome shotgun (WGS) entry which is preliminary data.</text>
</comment>
<proteinExistence type="predicted"/>
<gene>
    <name evidence="1" type="ORF">ENF18_09025</name>
</gene>
<dbReference type="PANTHER" id="PTHR30087:SF1">
    <property type="entry name" value="HYPOTHETICAL CYTOSOLIC PROTEIN"/>
    <property type="match status" value="1"/>
</dbReference>
<accession>A0A7C0VDQ6</accession>
<dbReference type="AlphaFoldDB" id="A0A7C0VDQ6"/>
<dbReference type="InterPro" id="IPR007553">
    <property type="entry name" value="2-thiour_desulf"/>
</dbReference>
<protein>
    <submittedName>
        <fullName evidence="1">DUF523 domain-containing protein</fullName>
    </submittedName>
</protein>
<name>A0A7C0VDQ6_UNCW3</name>
<evidence type="ECO:0000313" key="1">
    <source>
        <dbReference type="EMBL" id="HDI83915.1"/>
    </source>
</evidence>
<dbReference type="PANTHER" id="PTHR30087">
    <property type="entry name" value="INNER MEMBRANE PROTEIN"/>
    <property type="match status" value="1"/>
</dbReference>
<organism evidence="1">
    <name type="scientific">candidate division WOR-3 bacterium</name>
    <dbReference type="NCBI Taxonomy" id="2052148"/>
    <lineage>
        <taxon>Bacteria</taxon>
        <taxon>Bacteria division WOR-3</taxon>
    </lineage>
</organism>
<sequence>MIVVSACLCGIRSRYDGKSKYVEDIMKLVDKGEAIPLCPEMLGGLPVPRPKATIMDGRVVNEHGEDVTEEFKRGAERFVCIVEKLGIKRVIMKDGSPSCGVKYTNKNWKKIEGSGITTSLLKERIKDIRIDFIP</sequence>
<reference evidence="1" key="1">
    <citation type="journal article" date="2020" name="mSystems">
        <title>Genome- and Community-Level Interaction Insights into Carbon Utilization and Element Cycling Functions of Hydrothermarchaeota in Hydrothermal Sediment.</title>
        <authorList>
            <person name="Zhou Z."/>
            <person name="Liu Y."/>
            <person name="Xu W."/>
            <person name="Pan J."/>
            <person name="Luo Z.H."/>
            <person name="Li M."/>
        </authorList>
    </citation>
    <scope>NUCLEOTIDE SEQUENCE [LARGE SCALE GENOMIC DNA]</scope>
    <source>
        <strain evidence="1">HyVt-102</strain>
    </source>
</reference>
<dbReference type="Proteomes" id="UP000885847">
    <property type="component" value="Unassembled WGS sequence"/>
</dbReference>